<feature type="domain" description="Insulin-like" evidence="7">
    <location>
        <begin position="27"/>
        <end position="125"/>
    </location>
</feature>
<dbReference type="InterPro" id="IPR016179">
    <property type="entry name" value="Insulin-like"/>
</dbReference>
<dbReference type="InterPro" id="IPR036438">
    <property type="entry name" value="Insulin-like_sf"/>
</dbReference>
<gene>
    <name evidence="8" type="ORF">V5799_025702</name>
</gene>
<sequence>MMMTTMVLLVGAAAVAADSSGSETGAPRRCGRVLREFMEFLCDGAIYDPYESSVPKRAMLGQRFFPLVAPASERSGGDKSAAAGLGFVRPEAANQLLGKRNSPQRGIVFECCYKACTIAEAQSYCPS</sequence>
<organism evidence="8 9">
    <name type="scientific">Amblyomma americanum</name>
    <name type="common">Lone star tick</name>
    <dbReference type="NCBI Taxonomy" id="6943"/>
    <lineage>
        <taxon>Eukaryota</taxon>
        <taxon>Metazoa</taxon>
        <taxon>Ecdysozoa</taxon>
        <taxon>Arthropoda</taxon>
        <taxon>Chelicerata</taxon>
        <taxon>Arachnida</taxon>
        <taxon>Acari</taxon>
        <taxon>Parasitiformes</taxon>
        <taxon>Ixodida</taxon>
        <taxon>Ixodoidea</taxon>
        <taxon>Ixodidae</taxon>
        <taxon>Amblyomminae</taxon>
        <taxon>Amblyomma</taxon>
    </lineage>
</organism>
<comment type="similarity">
    <text evidence="1">Belongs to the insulin family.</text>
</comment>
<keyword evidence="9" id="KW-1185">Reference proteome</keyword>
<name>A0AAQ4E8P7_AMBAM</name>
<protein>
    <recommendedName>
        <fullName evidence="7">Insulin-like domain-containing protein</fullName>
    </recommendedName>
</protein>
<dbReference type="GO" id="GO:0005576">
    <property type="term" value="C:extracellular region"/>
    <property type="evidence" value="ECO:0007669"/>
    <property type="project" value="InterPro"/>
</dbReference>
<dbReference type="Pfam" id="PF00049">
    <property type="entry name" value="Insulin"/>
    <property type="match status" value="1"/>
</dbReference>
<evidence type="ECO:0000259" key="7">
    <source>
        <dbReference type="SMART" id="SM00078"/>
    </source>
</evidence>
<dbReference type="PANTHER" id="PTHR13647">
    <property type="entry name" value="INSULIN-LIKE PEPTIDE 2-RELATED"/>
    <property type="match status" value="1"/>
</dbReference>
<reference evidence="8 9" key="1">
    <citation type="journal article" date="2023" name="Arcadia Sci">
        <title>De novo assembly of a long-read Amblyomma americanum tick genome.</title>
        <authorList>
            <person name="Chou S."/>
            <person name="Poskanzer K.E."/>
            <person name="Rollins M."/>
            <person name="Thuy-Boun P.S."/>
        </authorList>
    </citation>
    <scope>NUCLEOTIDE SEQUENCE [LARGE SCALE GENOMIC DNA]</scope>
    <source>
        <strain evidence="8">F_SG_1</strain>
        <tissue evidence="8">Salivary glands</tissue>
    </source>
</reference>
<evidence type="ECO:0000256" key="5">
    <source>
        <dbReference type="ARBA" id="ARBA00023157"/>
    </source>
</evidence>
<dbReference type="CDD" id="cd04366">
    <property type="entry name" value="IlGF_insulin_bombyxin_like"/>
    <property type="match status" value="1"/>
</dbReference>
<evidence type="ECO:0000256" key="4">
    <source>
        <dbReference type="ARBA" id="ARBA00022729"/>
    </source>
</evidence>
<keyword evidence="5" id="KW-1015">Disulfide bond</keyword>
<dbReference type="SMART" id="SM00078">
    <property type="entry name" value="IlGF"/>
    <property type="match status" value="1"/>
</dbReference>
<dbReference type="SUPFAM" id="SSF56994">
    <property type="entry name" value="Insulin-like"/>
    <property type="match status" value="1"/>
</dbReference>
<proteinExistence type="inferred from homology"/>
<evidence type="ECO:0000313" key="9">
    <source>
        <dbReference type="Proteomes" id="UP001321473"/>
    </source>
</evidence>
<keyword evidence="4 6" id="KW-0732">Signal</keyword>
<feature type="chain" id="PRO_5042836586" description="Insulin-like domain-containing protein" evidence="6">
    <location>
        <begin position="18"/>
        <end position="127"/>
    </location>
</feature>
<evidence type="ECO:0000256" key="1">
    <source>
        <dbReference type="ARBA" id="ARBA00009034"/>
    </source>
</evidence>
<dbReference type="EMBL" id="JARKHS020020191">
    <property type="protein sequence ID" value="KAK8771055.1"/>
    <property type="molecule type" value="Genomic_DNA"/>
</dbReference>
<evidence type="ECO:0000313" key="8">
    <source>
        <dbReference type="EMBL" id="KAK8771055.1"/>
    </source>
</evidence>
<dbReference type="AlphaFoldDB" id="A0AAQ4E8P7"/>
<comment type="subunit">
    <text evidence="2">Heterodimer of a B chain and an A chain linked by two disulfide bonds.</text>
</comment>
<dbReference type="Proteomes" id="UP001321473">
    <property type="component" value="Unassembled WGS sequence"/>
</dbReference>
<dbReference type="InterPro" id="IPR022352">
    <property type="entry name" value="Ins/IGF/rlx"/>
</dbReference>
<evidence type="ECO:0000256" key="3">
    <source>
        <dbReference type="ARBA" id="ARBA00022685"/>
    </source>
</evidence>
<comment type="caution">
    <text evidence="8">The sequence shown here is derived from an EMBL/GenBank/DDBJ whole genome shotgun (WGS) entry which is preliminary data.</text>
</comment>
<dbReference type="GO" id="GO:0005179">
    <property type="term" value="F:hormone activity"/>
    <property type="evidence" value="ECO:0007669"/>
    <property type="project" value="InterPro"/>
</dbReference>
<keyword evidence="3" id="KW-0165">Cleavage on pair of basic residues</keyword>
<dbReference type="Gene3D" id="1.10.100.10">
    <property type="entry name" value="Insulin-like"/>
    <property type="match status" value="1"/>
</dbReference>
<dbReference type="PANTHER" id="PTHR13647:SF4">
    <property type="entry name" value="INSULIN-LIKE PEPTIDE 1-RELATED"/>
    <property type="match status" value="1"/>
</dbReference>
<evidence type="ECO:0000256" key="6">
    <source>
        <dbReference type="SAM" id="SignalP"/>
    </source>
</evidence>
<evidence type="ECO:0000256" key="2">
    <source>
        <dbReference type="ARBA" id="ARBA00011207"/>
    </source>
</evidence>
<accession>A0AAQ4E8P7</accession>
<dbReference type="PRINTS" id="PR00276">
    <property type="entry name" value="INSULINFAMLY"/>
</dbReference>
<feature type="signal peptide" evidence="6">
    <location>
        <begin position="1"/>
        <end position="17"/>
    </location>
</feature>